<dbReference type="Pfam" id="PF04273">
    <property type="entry name" value="BLH_phosphatase"/>
    <property type="match status" value="1"/>
</dbReference>
<protein>
    <submittedName>
        <fullName evidence="2">TIGR01244 family phosphatase</fullName>
    </submittedName>
</protein>
<dbReference type="SUPFAM" id="SSF52799">
    <property type="entry name" value="(Phosphotyrosine protein) phosphatases II"/>
    <property type="match status" value="1"/>
</dbReference>
<dbReference type="NCBIfam" id="TIGR01244">
    <property type="entry name" value="TIGR01244 family sulfur transferase"/>
    <property type="match status" value="1"/>
</dbReference>
<dbReference type="InterPro" id="IPR005939">
    <property type="entry name" value="BLH_phosphatase-like"/>
</dbReference>
<dbReference type="Proteomes" id="UP000249066">
    <property type="component" value="Unassembled WGS sequence"/>
</dbReference>
<accession>A0A2W5AFL9</accession>
<feature type="domain" description="Rhodanese" evidence="1">
    <location>
        <begin position="88"/>
        <end position="130"/>
    </location>
</feature>
<sequence>MFRRIDEHISVTPQITADMIDAIKAAGFVAIINNRPDEEEAGQPDGAAIRAAAEAAGLAYAAIPVTHAGFSHAQIDAMNDALDAAGGPVLAYCRSGTRSTYLWALARAKAGHDPAIIAESAAGAGYDIGPIRPMIEALAAR</sequence>
<dbReference type="EMBL" id="QFNN01000002">
    <property type="protein sequence ID" value="PZO92036.1"/>
    <property type="molecule type" value="Genomic_DNA"/>
</dbReference>
<evidence type="ECO:0000259" key="1">
    <source>
        <dbReference type="PROSITE" id="PS50206"/>
    </source>
</evidence>
<gene>
    <name evidence="2" type="ORF">DI623_00870</name>
</gene>
<reference evidence="2 3" key="1">
    <citation type="submission" date="2017-08" db="EMBL/GenBank/DDBJ databases">
        <title>Infants hospitalized years apart are colonized by the same room-sourced microbial strains.</title>
        <authorList>
            <person name="Brooks B."/>
            <person name="Olm M.R."/>
            <person name="Firek B.A."/>
            <person name="Baker R."/>
            <person name="Thomas B.C."/>
            <person name="Morowitz M.J."/>
            <person name="Banfield J.F."/>
        </authorList>
    </citation>
    <scope>NUCLEOTIDE SEQUENCE [LARGE SCALE GENOMIC DNA]</scope>
    <source>
        <strain evidence="2">S2_018_000_R2_101</strain>
    </source>
</reference>
<comment type="caution">
    <text evidence="2">The sequence shown here is derived from an EMBL/GenBank/DDBJ whole genome shotgun (WGS) entry which is preliminary data.</text>
</comment>
<dbReference type="AlphaFoldDB" id="A0A2W5AFL9"/>
<evidence type="ECO:0000313" key="2">
    <source>
        <dbReference type="EMBL" id="PZO92036.1"/>
    </source>
</evidence>
<proteinExistence type="predicted"/>
<dbReference type="InterPro" id="IPR001763">
    <property type="entry name" value="Rhodanese-like_dom"/>
</dbReference>
<organism evidence="2 3">
    <name type="scientific">Sphingomonas sanxanigenens</name>
    <dbReference type="NCBI Taxonomy" id="397260"/>
    <lineage>
        <taxon>Bacteria</taxon>
        <taxon>Pseudomonadati</taxon>
        <taxon>Pseudomonadota</taxon>
        <taxon>Alphaproteobacteria</taxon>
        <taxon>Sphingomonadales</taxon>
        <taxon>Sphingomonadaceae</taxon>
        <taxon>Sphingomonas</taxon>
    </lineage>
</organism>
<name>A0A2W5AFL9_9SPHN</name>
<dbReference type="PROSITE" id="PS50206">
    <property type="entry name" value="RHODANESE_3"/>
    <property type="match status" value="1"/>
</dbReference>
<dbReference type="GO" id="GO:0016787">
    <property type="term" value="F:hydrolase activity"/>
    <property type="evidence" value="ECO:0007669"/>
    <property type="project" value="InterPro"/>
</dbReference>
<dbReference type="InterPro" id="IPR029021">
    <property type="entry name" value="Prot-tyrosine_phosphatase-like"/>
</dbReference>
<dbReference type="Gene3D" id="3.90.190.10">
    <property type="entry name" value="Protein tyrosine phosphatase superfamily"/>
    <property type="match status" value="1"/>
</dbReference>
<evidence type="ECO:0000313" key="3">
    <source>
        <dbReference type="Proteomes" id="UP000249066"/>
    </source>
</evidence>